<dbReference type="GO" id="GO:0004867">
    <property type="term" value="F:serine-type endopeptidase inhibitor activity"/>
    <property type="evidence" value="ECO:0007669"/>
    <property type="project" value="InterPro"/>
</dbReference>
<name>A0A2G9TNH1_TELCI</name>
<dbReference type="EMBL" id="KZ357754">
    <property type="protein sequence ID" value="PIO59477.1"/>
    <property type="molecule type" value="Genomic_DNA"/>
</dbReference>
<dbReference type="Proteomes" id="UP000230423">
    <property type="component" value="Unassembled WGS sequence"/>
</dbReference>
<dbReference type="InterPro" id="IPR036880">
    <property type="entry name" value="Kunitz_BPTI_sf"/>
</dbReference>
<dbReference type="InterPro" id="IPR002223">
    <property type="entry name" value="Kunitz_BPTI"/>
</dbReference>
<dbReference type="Gene3D" id="4.10.410.10">
    <property type="entry name" value="Pancreatic trypsin inhibitor Kunitz domain"/>
    <property type="match status" value="2"/>
</dbReference>
<feature type="domain" description="BPTI/Kunitz inhibitor" evidence="1">
    <location>
        <begin position="136"/>
        <end position="186"/>
    </location>
</feature>
<evidence type="ECO:0000259" key="1">
    <source>
        <dbReference type="PROSITE" id="PS50279"/>
    </source>
</evidence>
<protein>
    <submittedName>
        <fullName evidence="2">Kunitz/Bovine pancreatic trypsin inhibitor domain protein</fullName>
    </submittedName>
</protein>
<accession>A0A2G9TNH1</accession>
<reference evidence="2 3" key="1">
    <citation type="submission" date="2015-09" db="EMBL/GenBank/DDBJ databases">
        <title>Draft genome of the parasitic nematode Teladorsagia circumcincta isolate WARC Sus (inbred).</title>
        <authorList>
            <person name="Mitreva M."/>
        </authorList>
    </citation>
    <scope>NUCLEOTIDE SEQUENCE [LARGE SCALE GENOMIC DNA]</scope>
    <source>
        <strain evidence="2 3">S</strain>
    </source>
</reference>
<dbReference type="PANTHER" id="PTHR46339">
    <property type="entry name" value="PROTEIN CBG15282-RELATED"/>
    <property type="match status" value="1"/>
</dbReference>
<organism evidence="2 3">
    <name type="scientific">Teladorsagia circumcincta</name>
    <name type="common">Brown stomach worm</name>
    <name type="synonym">Ostertagia circumcincta</name>
    <dbReference type="NCBI Taxonomy" id="45464"/>
    <lineage>
        <taxon>Eukaryota</taxon>
        <taxon>Metazoa</taxon>
        <taxon>Ecdysozoa</taxon>
        <taxon>Nematoda</taxon>
        <taxon>Chromadorea</taxon>
        <taxon>Rhabditida</taxon>
        <taxon>Rhabditina</taxon>
        <taxon>Rhabditomorpha</taxon>
        <taxon>Strongyloidea</taxon>
        <taxon>Trichostrongylidae</taxon>
        <taxon>Teladorsagia</taxon>
    </lineage>
</organism>
<evidence type="ECO:0000313" key="2">
    <source>
        <dbReference type="EMBL" id="PIO59477.1"/>
    </source>
</evidence>
<dbReference type="InterPro" id="IPR020901">
    <property type="entry name" value="Prtase_inh_Kunz-CS"/>
</dbReference>
<gene>
    <name evidence="2" type="ORF">TELCIR_19059</name>
</gene>
<dbReference type="InterPro" id="IPR028150">
    <property type="entry name" value="Lustrin_cystein"/>
</dbReference>
<dbReference type="PROSITE" id="PS00280">
    <property type="entry name" value="BPTI_KUNITZ_1"/>
    <property type="match status" value="2"/>
</dbReference>
<evidence type="ECO:0000313" key="3">
    <source>
        <dbReference type="Proteomes" id="UP000230423"/>
    </source>
</evidence>
<dbReference type="InterPro" id="IPR053014">
    <property type="entry name" value="Cuticle_assoc_divergent"/>
</dbReference>
<dbReference type="CDD" id="cd00109">
    <property type="entry name" value="Kunitz-type"/>
    <property type="match status" value="2"/>
</dbReference>
<proteinExistence type="predicted"/>
<dbReference type="Pfam" id="PF14625">
    <property type="entry name" value="Lustrin_cystein"/>
    <property type="match status" value="2"/>
</dbReference>
<dbReference type="PANTHER" id="PTHR46339:SF7">
    <property type="entry name" value="BPTI_KUNITZ INHIBITOR DOMAIN-CONTAINING PROTEIN"/>
    <property type="match status" value="1"/>
</dbReference>
<dbReference type="PRINTS" id="PR00759">
    <property type="entry name" value="BASICPTASE"/>
</dbReference>
<sequence length="344" mass="37565">KTDMHENAFLICNLVKSRIERKICSNGEYFIDGKCRNAHVRYKRQGTAGSGRVGDFCSFNTDCLTEPHSPDGIYIADIYDCVTSSASMANVKTAMEGVYDLHPTADGICCPNRAFTCIQPKREADTGSAAPAEAICSQPLRLGDCKQSVRRYWYNAVTRACEIFDYTGCQGNDNNFETLLECQNTCENIIRGTPERNEFGQLMVCSTTQVCPTTHECTSVNSGSSVVNRCCPTRSYICSLPPQQGSSCSSSAASRYYFNIVTKECTQFTYNGCSGNLNNFATVEQCNNFCLSAACTPGDVAYVNPNTNMPYECNAALSNSCPSNFACTYDQLSSTSVCCGATHM</sequence>
<dbReference type="SMART" id="SM00131">
    <property type="entry name" value="KU"/>
    <property type="match status" value="2"/>
</dbReference>
<feature type="non-terminal residue" evidence="2">
    <location>
        <position position="344"/>
    </location>
</feature>
<dbReference type="InterPro" id="IPR006150">
    <property type="entry name" value="Cys_repeat_1"/>
</dbReference>
<dbReference type="SUPFAM" id="SSF57362">
    <property type="entry name" value="BPTI-like"/>
    <property type="match status" value="2"/>
</dbReference>
<dbReference type="Pfam" id="PF00014">
    <property type="entry name" value="Kunitz_BPTI"/>
    <property type="match status" value="2"/>
</dbReference>
<feature type="domain" description="BPTI/Kunitz inhibitor" evidence="1">
    <location>
        <begin position="238"/>
        <end position="290"/>
    </location>
</feature>
<dbReference type="OrthoDB" id="5950222at2759"/>
<keyword evidence="3" id="KW-1185">Reference proteome</keyword>
<dbReference type="AlphaFoldDB" id="A0A2G9TNH1"/>
<dbReference type="PROSITE" id="PS50279">
    <property type="entry name" value="BPTI_KUNITZ_2"/>
    <property type="match status" value="2"/>
</dbReference>
<feature type="non-terminal residue" evidence="2">
    <location>
        <position position="1"/>
    </location>
</feature>
<dbReference type="SMART" id="SM00289">
    <property type="entry name" value="WR1"/>
    <property type="match status" value="2"/>
</dbReference>